<protein>
    <submittedName>
        <fullName evidence="1">Uncharacterized protein</fullName>
    </submittedName>
</protein>
<proteinExistence type="predicted"/>
<name>A0ACC4E0B4_PURLI</name>
<evidence type="ECO:0000313" key="2">
    <source>
        <dbReference type="Proteomes" id="UP001638806"/>
    </source>
</evidence>
<dbReference type="EMBL" id="JBGNUJ010000004">
    <property type="protein sequence ID" value="KAL3961055.1"/>
    <property type="molecule type" value="Genomic_DNA"/>
</dbReference>
<accession>A0ACC4E0B4</accession>
<evidence type="ECO:0000313" key="1">
    <source>
        <dbReference type="EMBL" id="KAL3961055.1"/>
    </source>
</evidence>
<keyword evidence="2" id="KW-1185">Reference proteome</keyword>
<reference evidence="1" key="1">
    <citation type="submission" date="2024-12" db="EMBL/GenBank/DDBJ databases">
        <title>Comparative genomics and development of molecular markers within Purpureocillium lilacinum and among Purpureocillium species.</title>
        <authorList>
            <person name="Yeh Z.-Y."/>
            <person name="Ni N.-T."/>
            <person name="Lo P.-H."/>
            <person name="Mushyakhwo K."/>
            <person name="Lin C.-F."/>
            <person name="Nai Y.-S."/>
        </authorList>
    </citation>
    <scope>NUCLEOTIDE SEQUENCE</scope>
    <source>
        <strain evidence="1">NCHU-NPUST-175</strain>
    </source>
</reference>
<sequence length="334" mass="36947">MLLRRPELDALAMDYDGRTLLDLAGSNLAIIRTPLAAGKLEPYAVGRGDTVLHIACRQDDVELVEMLLLSDAVDVNARTHDSNETPLVIAAQRGDLDIVDPLVDSHVDADFEVEFADPLHGAYHFSPHTALFMALDYGHVDVVRYLLETDSVDVQATYDLYEGITDLRGRCRRPDTYLTSPFRAWDRCKRTRPARRHGTSLGCTPTSALLGQRTTGPCGHRTDLGNKRGMTPLLMAAKFSSVETVELLLGISNIEPHRGDIYGFTAYHSACDTFQCATGHIECQRTVQIFELLSSHGCRPRPPIAGDAHHCTLRRGTVARTSSAISPIRVLRWM</sequence>
<dbReference type="Proteomes" id="UP001638806">
    <property type="component" value="Unassembled WGS sequence"/>
</dbReference>
<gene>
    <name evidence="1" type="ORF">ACCO45_006172</name>
</gene>
<organism evidence="1 2">
    <name type="scientific">Purpureocillium lilacinum</name>
    <name type="common">Paecilomyces lilacinus</name>
    <dbReference type="NCBI Taxonomy" id="33203"/>
    <lineage>
        <taxon>Eukaryota</taxon>
        <taxon>Fungi</taxon>
        <taxon>Dikarya</taxon>
        <taxon>Ascomycota</taxon>
        <taxon>Pezizomycotina</taxon>
        <taxon>Sordariomycetes</taxon>
        <taxon>Hypocreomycetidae</taxon>
        <taxon>Hypocreales</taxon>
        <taxon>Ophiocordycipitaceae</taxon>
        <taxon>Purpureocillium</taxon>
    </lineage>
</organism>
<comment type="caution">
    <text evidence="1">The sequence shown here is derived from an EMBL/GenBank/DDBJ whole genome shotgun (WGS) entry which is preliminary data.</text>
</comment>